<gene>
    <name evidence="1" type="ORF">SAMN05444581_105113</name>
</gene>
<evidence type="ECO:0000313" key="1">
    <source>
        <dbReference type="EMBL" id="SFK28567.1"/>
    </source>
</evidence>
<proteinExistence type="predicted"/>
<organism evidence="1 2">
    <name type="scientific">Methylocapsa palsarum</name>
    <dbReference type="NCBI Taxonomy" id="1612308"/>
    <lineage>
        <taxon>Bacteria</taxon>
        <taxon>Pseudomonadati</taxon>
        <taxon>Pseudomonadota</taxon>
        <taxon>Alphaproteobacteria</taxon>
        <taxon>Hyphomicrobiales</taxon>
        <taxon>Beijerinckiaceae</taxon>
        <taxon>Methylocapsa</taxon>
    </lineage>
</organism>
<reference evidence="1 2" key="1">
    <citation type="submission" date="2016-10" db="EMBL/GenBank/DDBJ databases">
        <authorList>
            <person name="de Groot N.N."/>
        </authorList>
    </citation>
    <scope>NUCLEOTIDE SEQUENCE [LARGE SCALE GENOMIC DNA]</scope>
    <source>
        <strain evidence="1 2">NE2</strain>
    </source>
</reference>
<dbReference type="Proteomes" id="UP000198755">
    <property type="component" value="Unassembled WGS sequence"/>
</dbReference>
<dbReference type="GO" id="GO:0006974">
    <property type="term" value="P:DNA damage response"/>
    <property type="evidence" value="ECO:0007669"/>
    <property type="project" value="TreeGrafter"/>
</dbReference>
<keyword evidence="2" id="KW-1185">Reference proteome</keyword>
<dbReference type="RefSeq" id="WP_244532205.1">
    <property type="nucleotide sequence ID" value="NZ_FOSN01000005.1"/>
</dbReference>
<dbReference type="PANTHER" id="PTHR38785">
    <property type="entry name" value="HOMOLOG OF VIRK"/>
    <property type="match status" value="1"/>
</dbReference>
<dbReference type="InterPro" id="IPR007488">
    <property type="entry name" value="DUF535"/>
</dbReference>
<dbReference type="Pfam" id="PF04393">
    <property type="entry name" value="DUF535"/>
    <property type="match status" value="2"/>
</dbReference>
<name>A0A1I3Y9B6_9HYPH</name>
<sequence length="321" mass="37403">MNCPTIRLQTVESAYLALILILRSILTVCANPRHKQRHLYCLLRALHALRVIAFPAKLLKYSTMETIIEISRKHNDFDPLYFFTHNYYLSKKLTLSQRLNTALRHYQFERSNFNSIYIRDAYLLGGVTLWDHITPNNRFTIVLIATDDNLYEGELSVILSVNGVRLCRMSFCYVNTTLFRLQPQETLLISRNQTDQVPERTIFDSGFKHNAPHLFCLSAICGIAMANGFENVFGIAHDSQIAYHENYDTSFRNSYTALWEKFDAAECDDHVYRLNVPLKLRPVETVKRDHRRRARNRRQNWDDIAQSARSRMLTYRAAAAS</sequence>
<protein>
    <submittedName>
        <fullName evidence="1">Uncharacterized protein VirK/YbjX</fullName>
    </submittedName>
</protein>
<accession>A0A1I3Y9B6</accession>
<dbReference type="AlphaFoldDB" id="A0A1I3Y9B6"/>
<dbReference type="EMBL" id="FOSN01000005">
    <property type="protein sequence ID" value="SFK28567.1"/>
    <property type="molecule type" value="Genomic_DNA"/>
</dbReference>
<dbReference type="PANTHER" id="PTHR38785:SF1">
    <property type="entry name" value="HOMOLOG OF VIRK"/>
    <property type="match status" value="1"/>
</dbReference>
<evidence type="ECO:0000313" key="2">
    <source>
        <dbReference type="Proteomes" id="UP000198755"/>
    </source>
</evidence>